<sequence length="228" mass="26303">MEAQHSSSSHPSKLDHFSHSHELMFKEEQKEKNYDDKVVFCNACEEPVFGPRYSCNTCVDPNSTFNLHKSCAEELSCEIEHPIHSHKLKFECKTGPSTELFTCNACHQPCRLAYACSPCDLALDLKCASNWHHILDRKKPHVHQFSVLRKGIPFDFEVCGKSQDSLPYLCTICHLLVEDYKNDQICKICYTSTNRSRAVYECDRSHCDYVAHTLCSRDKITRTFDDDR</sequence>
<dbReference type="PANTHER" id="PTHR32410">
    <property type="entry name" value="CYSTEINE/HISTIDINE-RICH C1 DOMAIN FAMILY PROTEIN"/>
    <property type="match status" value="1"/>
</dbReference>
<dbReference type="GO" id="GO:0008270">
    <property type="term" value="F:zinc ion binding"/>
    <property type="evidence" value="ECO:0007669"/>
    <property type="project" value="UniProtKB-KW"/>
</dbReference>
<evidence type="ECO:0000259" key="5">
    <source>
        <dbReference type="Pfam" id="PF03107"/>
    </source>
</evidence>
<evidence type="ECO:0000256" key="2">
    <source>
        <dbReference type="ARBA" id="ARBA00022737"/>
    </source>
</evidence>
<keyword evidence="1" id="KW-0479">Metal-binding</keyword>
<name>A0AAD4V767_PRUDU</name>
<dbReference type="Pfam" id="PF03107">
    <property type="entry name" value="C1_2"/>
    <property type="match status" value="2"/>
</dbReference>
<comment type="caution">
    <text evidence="6">The sequence shown here is derived from an EMBL/GenBank/DDBJ whole genome shotgun (WGS) entry which is preliminary data.</text>
</comment>
<proteinExistence type="predicted"/>
<accession>A0AAD4V767</accession>
<dbReference type="InterPro" id="IPR053192">
    <property type="entry name" value="Vacuole_Formation_Reg"/>
</dbReference>
<dbReference type="InterPro" id="IPR004146">
    <property type="entry name" value="DC1"/>
</dbReference>
<keyword evidence="4" id="KW-0862">Zinc</keyword>
<dbReference type="InterPro" id="IPR046349">
    <property type="entry name" value="C1-like_sf"/>
</dbReference>
<evidence type="ECO:0000313" key="7">
    <source>
        <dbReference type="Proteomes" id="UP001054821"/>
    </source>
</evidence>
<evidence type="ECO:0000256" key="3">
    <source>
        <dbReference type="ARBA" id="ARBA00022771"/>
    </source>
</evidence>
<evidence type="ECO:0000313" key="6">
    <source>
        <dbReference type="EMBL" id="KAI5318602.1"/>
    </source>
</evidence>
<keyword evidence="3" id="KW-0863">Zinc-finger</keyword>
<dbReference type="PANTHER" id="PTHR32410:SF216">
    <property type="entry name" value="PHORBOL-ESTER_DAG-TYPE DOMAIN-CONTAINING PROTEIN"/>
    <property type="match status" value="1"/>
</dbReference>
<dbReference type="InterPro" id="IPR043145">
    <property type="entry name" value="Znf_ZZ_sf"/>
</dbReference>
<gene>
    <name evidence="6" type="ORF">L3X38_038310</name>
</gene>
<dbReference type="AlphaFoldDB" id="A0AAD4V767"/>
<feature type="domain" description="DC1" evidence="5">
    <location>
        <begin position="83"/>
        <end position="128"/>
    </location>
</feature>
<organism evidence="6 7">
    <name type="scientific">Prunus dulcis</name>
    <name type="common">Almond</name>
    <name type="synonym">Amygdalus dulcis</name>
    <dbReference type="NCBI Taxonomy" id="3755"/>
    <lineage>
        <taxon>Eukaryota</taxon>
        <taxon>Viridiplantae</taxon>
        <taxon>Streptophyta</taxon>
        <taxon>Embryophyta</taxon>
        <taxon>Tracheophyta</taxon>
        <taxon>Spermatophyta</taxon>
        <taxon>Magnoliopsida</taxon>
        <taxon>eudicotyledons</taxon>
        <taxon>Gunneridae</taxon>
        <taxon>Pentapetalae</taxon>
        <taxon>rosids</taxon>
        <taxon>fabids</taxon>
        <taxon>Rosales</taxon>
        <taxon>Rosaceae</taxon>
        <taxon>Amygdaloideae</taxon>
        <taxon>Amygdaleae</taxon>
        <taxon>Prunus</taxon>
    </lineage>
</organism>
<dbReference type="Proteomes" id="UP001054821">
    <property type="component" value="Chromosome 7"/>
</dbReference>
<keyword evidence="2" id="KW-0677">Repeat</keyword>
<feature type="domain" description="DC1" evidence="5">
    <location>
        <begin position="17"/>
        <end position="72"/>
    </location>
</feature>
<dbReference type="Gene3D" id="3.30.60.90">
    <property type="match status" value="1"/>
</dbReference>
<dbReference type="SUPFAM" id="SSF57889">
    <property type="entry name" value="Cysteine-rich domain"/>
    <property type="match status" value="2"/>
</dbReference>
<keyword evidence="7" id="KW-1185">Reference proteome</keyword>
<reference evidence="6 7" key="1">
    <citation type="journal article" date="2022" name="G3 (Bethesda)">
        <title>Whole-genome sequence and methylome profiling of the almond [Prunus dulcis (Mill.) D.A. Webb] cultivar 'Nonpareil'.</title>
        <authorList>
            <person name="D'Amico-Willman K.M."/>
            <person name="Ouma W.Z."/>
            <person name="Meulia T."/>
            <person name="Sideli G.M."/>
            <person name="Gradziel T.M."/>
            <person name="Fresnedo-Ramirez J."/>
        </authorList>
    </citation>
    <scope>NUCLEOTIDE SEQUENCE [LARGE SCALE GENOMIC DNA]</scope>
    <source>
        <strain evidence="6">Clone GOH B32 T37-40</strain>
    </source>
</reference>
<dbReference type="EMBL" id="JAJFAZ020000007">
    <property type="protein sequence ID" value="KAI5318602.1"/>
    <property type="molecule type" value="Genomic_DNA"/>
</dbReference>
<evidence type="ECO:0000256" key="4">
    <source>
        <dbReference type="ARBA" id="ARBA00022833"/>
    </source>
</evidence>
<evidence type="ECO:0000256" key="1">
    <source>
        <dbReference type="ARBA" id="ARBA00022723"/>
    </source>
</evidence>
<protein>
    <recommendedName>
        <fullName evidence="5">DC1 domain-containing protein</fullName>
    </recommendedName>
</protein>